<keyword evidence="5" id="KW-0560">Oxidoreductase</keyword>
<keyword evidence="13" id="KW-1185">Reference proteome</keyword>
<evidence type="ECO:0000256" key="3">
    <source>
        <dbReference type="ARBA" id="ARBA00022692"/>
    </source>
</evidence>
<evidence type="ECO:0000313" key="12">
    <source>
        <dbReference type="EMBL" id="SDW04843.1"/>
    </source>
</evidence>
<accession>A0A8X8ICG2</accession>
<comment type="pathway">
    <text evidence="2">Porphyrin-containing compound metabolism; siroheme biosynthesis; sirohydrochlorin from precorrin-2: step 1/1.</text>
</comment>
<dbReference type="RefSeq" id="WP_092721305.1">
    <property type="nucleotide sequence ID" value="NZ_FNNO01000001.1"/>
</dbReference>
<evidence type="ECO:0000256" key="10">
    <source>
        <dbReference type="RuleBase" id="RU363041"/>
    </source>
</evidence>
<feature type="transmembrane region" description="Helical" evidence="10">
    <location>
        <begin position="498"/>
        <end position="517"/>
    </location>
</feature>
<feature type="transmembrane region" description="Helical" evidence="10">
    <location>
        <begin position="290"/>
        <end position="310"/>
    </location>
</feature>
<keyword evidence="7 10" id="KW-0472">Membrane</keyword>
<dbReference type="NCBIfam" id="TIGR01470">
    <property type="entry name" value="cysG_Nterm"/>
    <property type="match status" value="1"/>
</dbReference>
<comment type="caution">
    <text evidence="12">The sequence shown here is derived from an EMBL/GenBank/DDBJ whole genome shotgun (WGS) entry which is preliminary data.</text>
</comment>
<keyword evidence="10" id="KW-1003">Cell membrane</keyword>
<dbReference type="GO" id="GO:0043115">
    <property type="term" value="F:precorrin-2 dehydrogenase activity"/>
    <property type="evidence" value="ECO:0007669"/>
    <property type="project" value="UniProtKB-EC"/>
</dbReference>
<evidence type="ECO:0000256" key="2">
    <source>
        <dbReference type="ARBA" id="ARBA00005010"/>
    </source>
</evidence>
<evidence type="ECO:0000259" key="11">
    <source>
        <dbReference type="Pfam" id="PF14824"/>
    </source>
</evidence>
<feature type="transmembrane region" description="Helical" evidence="10">
    <location>
        <begin position="439"/>
        <end position="462"/>
    </location>
</feature>
<gene>
    <name evidence="12" type="ORF">SAMN05444410_101109</name>
</gene>
<dbReference type="InterPro" id="IPR028281">
    <property type="entry name" value="Sirohaem_synthase_central"/>
</dbReference>
<dbReference type="GO" id="GO:0019354">
    <property type="term" value="P:siroheme biosynthetic process"/>
    <property type="evidence" value="ECO:0007669"/>
    <property type="project" value="InterPro"/>
</dbReference>
<organism evidence="12 13">
    <name type="scientific">Hydrobacter penzbergensis</name>
    <dbReference type="NCBI Taxonomy" id="1235997"/>
    <lineage>
        <taxon>Bacteria</taxon>
        <taxon>Pseudomonadati</taxon>
        <taxon>Bacteroidota</taxon>
        <taxon>Chitinophagia</taxon>
        <taxon>Chitinophagales</taxon>
        <taxon>Chitinophagaceae</taxon>
        <taxon>Hydrobacter</taxon>
    </lineage>
</organism>
<proteinExistence type="inferred from homology"/>
<reference evidence="12 13" key="1">
    <citation type="submission" date="2016-10" db="EMBL/GenBank/DDBJ databases">
        <authorList>
            <person name="Varghese N."/>
            <person name="Submissions S."/>
        </authorList>
    </citation>
    <scope>NUCLEOTIDE SEQUENCE [LARGE SCALE GENOMIC DNA]</scope>
    <source>
        <strain evidence="12 13">DSM 25353</strain>
    </source>
</reference>
<dbReference type="InterPro" id="IPR036291">
    <property type="entry name" value="NAD(P)-bd_dom_sf"/>
</dbReference>
<dbReference type="Pfam" id="PF01925">
    <property type="entry name" value="TauE"/>
    <property type="match status" value="1"/>
</dbReference>
<feature type="domain" description="Siroheme synthase central" evidence="11">
    <location>
        <begin position="145"/>
        <end position="168"/>
    </location>
</feature>
<keyword evidence="3 10" id="KW-0812">Transmembrane</keyword>
<comment type="subcellular location">
    <subcellularLocation>
        <location evidence="10">Cell membrane</location>
        <topology evidence="10">Multi-pass membrane protein</topology>
    </subcellularLocation>
    <subcellularLocation>
        <location evidence="1">Membrane</location>
        <topology evidence="1">Multi-pass membrane protein</topology>
    </subcellularLocation>
</comment>
<dbReference type="EMBL" id="FNNO01000001">
    <property type="protein sequence ID" value="SDW04843.1"/>
    <property type="molecule type" value="Genomic_DNA"/>
</dbReference>
<evidence type="ECO:0000256" key="1">
    <source>
        <dbReference type="ARBA" id="ARBA00004141"/>
    </source>
</evidence>
<dbReference type="GO" id="GO:0004325">
    <property type="term" value="F:ferrochelatase activity"/>
    <property type="evidence" value="ECO:0007669"/>
    <property type="project" value="InterPro"/>
</dbReference>
<dbReference type="SUPFAM" id="SSF51735">
    <property type="entry name" value="NAD(P)-binding Rossmann-fold domains"/>
    <property type="match status" value="1"/>
</dbReference>
<name>A0A8X8ICG2_9BACT</name>
<evidence type="ECO:0000256" key="6">
    <source>
        <dbReference type="ARBA" id="ARBA00023027"/>
    </source>
</evidence>
<evidence type="ECO:0000256" key="9">
    <source>
        <dbReference type="ARBA" id="ARBA00047561"/>
    </source>
</evidence>
<dbReference type="Pfam" id="PF13241">
    <property type="entry name" value="NAD_binding_7"/>
    <property type="match status" value="1"/>
</dbReference>
<feature type="transmembrane region" description="Helical" evidence="10">
    <location>
        <begin position="232"/>
        <end position="254"/>
    </location>
</feature>
<feature type="transmembrane region" description="Helical" evidence="10">
    <location>
        <begin position="339"/>
        <end position="362"/>
    </location>
</feature>
<evidence type="ECO:0000256" key="7">
    <source>
        <dbReference type="ARBA" id="ARBA00023136"/>
    </source>
</evidence>
<dbReference type="InterPro" id="IPR028161">
    <property type="entry name" value="Met8-like"/>
</dbReference>
<sequence>MTPVMEPENISHTKIEAQQNSANPLFPVFLQLNNLRLVVVGGGPVALEKLTAVLNNSPLTDITLVADSVIDDIYVLQQQHANIHIVQKEYAASDLDNAEVVIVAVNNIETATRIREDAKQRKLLVNVADKPELCDFYLSSVMSKGNLKVAISTNGKSPTIAKRVKELLIEVLPDEIDDVLQNIHIIRDQLKGDFADKVSTLNDLTRVLVAKKIDLQEIKTPREKTGQKIVKWSLFAFVFMIIGSAIVSYFPLSGMADAIKTIPQHIDTRMILMMMLTGFLAQMADGSLGMGYGTISTVFLLAVGVPPAIVSSRVHSARVFSSGVSGYSHHRFGNINKKLFKTLVIPGILGAVTGASLACFFSKSHPQVALWVRFFLTFYTAYLGYYIIRKAFVKKKPLNKVKRAGWLASVGGFMDAFAGGGWGALVTSTLIAKRKDARYVIGSVCLAEFFVVLASAITFFILLENLPIGEIIGLIVGGMIAAPIAARLVGKLPLKTMYITIGGFVVLTSIYTLWNVIHKIWM</sequence>
<dbReference type="InterPro" id="IPR002781">
    <property type="entry name" value="TM_pro_TauE-like"/>
</dbReference>
<keyword evidence="4 10" id="KW-1133">Transmembrane helix</keyword>
<evidence type="ECO:0000256" key="5">
    <source>
        <dbReference type="ARBA" id="ARBA00023002"/>
    </source>
</evidence>
<dbReference type="Pfam" id="PF14824">
    <property type="entry name" value="Sirohm_synth_M"/>
    <property type="match status" value="1"/>
</dbReference>
<keyword evidence="8" id="KW-0627">Porphyrin biosynthesis</keyword>
<comment type="catalytic activity">
    <reaction evidence="9">
        <text>precorrin-2 + NAD(+) = sirohydrochlorin + NADH + 2 H(+)</text>
        <dbReference type="Rhea" id="RHEA:15613"/>
        <dbReference type="ChEBI" id="CHEBI:15378"/>
        <dbReference type="ChEBI" id="CHEBI:57540"/>
        <dbReference type="ChEBI" id="CHEBI:57945"/>
        <dbReference type="ChEBI" id="CHEBI:58351"/>
        <dbReference type="ChEBI" id="CHEBI:58827"/>
        <dbReference type="EC" id="1.3.1.76"/>
    </reaction>
</comment>
<dbReference type="Gene3D" id="3.30.160.110">
    <property type="entry name" value="Siroheme synthase, domain 2"/>
    <property type="match status" value="1"/>
</dbReference>
<dbReference type="SUPFAM" id="SSF75615">
    <property type="entry name" value="Siroheme synthase middle domains-like"/>
    <property type="match status" value="1"/>
</dbReference>
<keyword evidence="6" id="KW-0520">NAD</keyword>
<comment type="similarity">
    <text evidence="10">Belongs to the 4-toluene sulfonate uptake permease (TSUP) (TC 2.A.102) family.</text>
</comment>
<feature type="transmembrane region" description="Helical" evidence="10">
    <location>
        <begin position="468"/>
        <end position="486"/>
    </location>
</feature>
<dbReference type="PANTHER" id="PTHR35330">
    <property type="entry name" value="SIROHEME BIOSYNTHESIS PROTEIN MET8"/>
    <property type="match status" value="1"/>
</dbReference>
<protein>
    <recommendedName>
        <fullName evidence="10">Probable membrane transporter protein</fullName>
    </recommendedName>
</protein>
<dbReference type="Proteomes" id="UP000198711">
    <property type="component" value="Unassembled WGS sequence"/>
</dbReference>
<dbReference type="Gene3D" id="3.40.50.720">
    <property type="entry name" value="NAD(P)-binding Rossmann-like Domain"/>
    <property type="match status" value="1"/>
</dbReference>
<evidence type="ECO:0000256" key="4">
    <source>
        <dbReference type="ARBA" id="ARBA00022989"/>
    </source>
</evidence>
<feature type="transmembrane region" description="Helical" evidence="10">
    <location>
        <begin position="368"/>
        <end position="388"/>
    </location>
</feature>
<dbReference type="AlphaFoldDB" id="A0A8X8ICG2"/>
<dbReference type="GO" id="GO:0005886">
    <property type="term" value="C:plasma membrane"/>
    <property type="evidence" value="ECO:0007669"/>
    <property type="project" value="UniProtKB-SubCell"/>
</dbReference>
<dbReference type="InterPro" id="IPR006367">
    <property type="entry name" value="Sirohaem_synthase_N"/>
</dbReference>
<dbReference type="PANTHER" id="PTHR35330:SF1">
    <property type="entry name" value="SIROHEME BIOSYNTHESIS PROTEIN MET8"/>
    <property type="match status" value="1"/>
</dbReference>
<evidence type="ECO:0000313" key="13">
    <source>
        <dbReference type="Proteomes" id="UP000198711"/>
    </source>
</evidence>
<evidence type="ECO:0000256" key="8">
    <source>
        <dbReference type="ARBA" id="ARBA00023244"/>
    </source>
</evidence>